<accession>A0A1H6QIH5</accession>
<evidence type="ECO:0000256" key="1">
    <source>
        <dbReference type="SAM" id="MobiDB-lite"/>
    </source>
</evidence>
<dbReference type="AlphaFoldDB" id="A0A1H6QIH5"/>
<dbReference type="Proteomes" id="UP000183028">
    <property type="component" value="Unassembled WGS sequence"/>
</dbReference>
<reference evidence="3" key="1">
    <citation type="submission" date="2016-10" db="EMBL/GenBank/DDBJ databases">
        <authorList>
            <person name="Varghese N."/>
        </authorList>
    </citation>
    <scope>NUCLEOTIDE SEQUENCE [LARGE SCALE GENOMIC DNA]</scope>
    <source>
        <strain evidence="3">DSM 20406</strain>
    </source>
</reference>
<evidence type="ECO:0000313" key="2">
    <source>
        <dbReference type="EMBL" id="SEI38772.1"/>
    </source>
</evidence>
<protein>
    <submittedName>
        <fullName evidence="2">Uncharacterized protein</fullName>
    </submittedName>
</protein>
<dbReference type="eggNOG" id="ENOG5033IVE">
    <property type="taxonomic scope" value="Bacteria"/>
</dbReference>
<dbReference type="EMBL" id="FNYK01000002">
    <property type="protein sequence ID" value="SEI38772.1"/>
    <property type="molecule type" value="Genomic_DNA"/>
</dbReference>
<keyword evidence="3" id="KW-1185">Reference proteome</keyword>
<feature type="region of interest" description="Disordered" evidence="1">
    <location>
        <begin position="34"/>
        <end position="67"/>
    </location>
</feature>
<gene>
    <name evidence="2" type="ORF">SAMN04487834_100210</name>
</gene>
<dbReference type="RefSeq" id="WP_033162084.1">
    <property type="nucleotide sequence ID" value="NZ_CACVPP010000009.1"/>
</dbReference>
<name>A0A1H6QIH5_9FIRM</name>
<sequence>MAIKYKAKDTDDLEKELEEWSMNMNLFQTVATSDEKEKVVKVESDELADDHSKRSTYENEELKNSDL</sequence>
<organism evidence="2 3">
    <name type="scientific">Sharpea azabuensis</name>
    <dbReference type="NCBI Taxonomy" id="322505"/>
    <lineage>
        <taxon>Bacteria</taxon>
        <taxon>Bacillati</taxon>
        <taxon>Bacillota</taxon>
        <taxon>Erysipelotrichia</taxon>
        <taxon>Erysipelotrichales</taxon>
        <taxon>Coprobacillaceae</taxon>
        <taxon>Sharpea</taxon>
    </lineage>
</organism>
<evidence type="ECO:0000313" key="3">
    <source>
        <dbReference type="Proteomes" id="UP000183028"/>
    </source>
</evidence>
<proteinExistence type="predicted"/>
<dbReference type="GeneID" id="54119490"/>